<dbReference type="RefSeq" id="WP_275228139.1">
    <property type="nucleotide sequence ID" value="NZ_JARESE010000028.1"/>
</dbReference>
<organism evidence="3 4">
    <name type="scientific">Novosphingobium album</name>
    <name type="common">ex Liu et al. 2023</name>
    <dbReference type="NCBI Taxonomy" id="3031130"/>
    <lineage>
        <taxon>Bacteria</taxon>
        <taxon>Pseudomonadati</taxon>
        <taxon>Pseudomonadota</taxon>
        <taxon>Alphaproteobacteria</taxon>
        <taxon>Sphingomonadales</taxon>
        <taxon>Sphingomonadaceae</taxon>
        <taxon>Novosphingobium</taxon>
    </lineage>
</organism>
<reference evidence="3 4" key="1">
    <citation type="submission" date="2023-03" db="EMBL/GenBank/DDBJ databases">
        <title>NovoSphingobium album sp. nov. isolated from polycyclic aromatic hydrocarbons- and heavy-metal polluted soil.</title>
        <authorList>
            <person name="Liu Z."/>
            <person name="Wang K."/>
        </authorList>
    </citation>
    <scope>NUCLEOTIDE SEQUENCE [LARGE SCALE GENOMIC DNA]</scope>
    <source>
        <strain evidence="3 4">H3SJ31-1</strain>
    </source>
</reference>
<evidence type="ECO:0000256" key="1">
    <source>
        <dbReference type="SAM" id="MobiDB-lite"/>
    </source>
</evidence>
<feature type="domain" description="PilZ" evidence="2">
    <location>
        <begin position="18"/>
        <end position="108"/>
    </location>
</feature>
<evidence type="ECO:0000259" key="2">
    <source>
        <dbReference type="Pfam" id="PF07238"/>
    </source>
</evidence>
<dbReference type="EMBL" id="JARESE010000028">
    <property type="protein sequence ID" value="MDE8652066.1"/>
    <property type="molecule type" value="Genomic_DNA"/>
</dbReference>
<gene>
    <name evidence="3" type="ORF">PYV00_10080</name>
</gene>
<keyword evidence="4" id="KW-1185">Reference proteome</keyword>
<sequence>MDAPLERLSGANSVNRRNRRREPRKAARFEATLESSGGSRTKVVLADVSRHGCSIRSQSPWLHQGAFVSIWLRDAPRLSAIVRWVRDGTAGMEFLRPIPSERTEWIALIDADF</sequence>
<dbReference type="InterPro" id="IPR009875">
    <property type="entry name" value="PilZ_domain"/>
</dbReference>
<comment type="caution">
    <text evidence="3">The sequence shown here is derived from an EMBL/GenBank/DDBJ whole genome shotgun (WGS) entry which is preliminary data.</text>
</comment>
<feature type="region of interest" description="Disordered" evidence="1">
    <location>
        <begin position="1"/>
        <end position="33"/>
    </location>
</feature>
<dbReference type="SUPFAM" id="SSF141371">
    <property type="entry name" value="PilZ domain-like"/>
    <property type="match status" value="1"/>
</dbReference>
<dbReference type="Pfam" id="PF07238">
    <property type="entry name" value="PilZ"/>
    <property type="match status" value="1"/>
</dbReference>
<accession>A0ABT5WPY3</accession>
<evidence type="ECO:0000313" key="3">
    <source>
        <dbReference type="EMBL" id="MDE8652066.1"/>
    </source>
</evidence>
<dbReference type="Gene3D" id="2.40.10.220">
    <property type="entry name" value="predicted glycosyltransferase like domains"/>
    <property type="match status" value="1"/>
</dbReference>
<proteinExistence type="predicted"/>
<dbReference type="Proteomes" id="UP001216253">
    <property type="component" value="Unassembled WGS sequence"/>
</dbReference>
<name>A0ABT5WPY3_9SPHN</name>
<protein>
    <submittedName>
        <fullName evidence="3">PilZ domain-containing protein</fullName>
    </submittedName>
</protein>
<evidence type="ECO:0000313" key="4">
    <source>
        <dbReference type="Proteomes" id="UP001216253"/>
    </source>
</evidence>